<dbReference type="SUPFAM" id="SSF48726">
    <property type="entry name" value="Immunoglobulin"/>
    <property type="match status" value="1"/>
</dbReference>
<accession>A0A1A9VY69</accession>
<sequence>MTANQNEIDSGTRISVENDWTDGLTSRLKIRRALSSDTGNYTCVPTIAKSSSVYAHVIIGSTATVTMRTFYALLWSSW</sequence>
<protein>
    <recommendedName>
        <fullName evidence="3">Ig-like domain-containing protein</fullName>
    </recommendedName>
</protein>
<evidence type="ECO:0008006" key="3">
    <source>
        <dbReference type="Google" id="ProtNLM"/>
    </source>
</evidence>
<name>A0A1A9VY69_GLOAU</name>
<dbReference type="STRING" id="7395.A0A1A9VY69"/>
<dbReference type="Proteomes" id="UP000078200">
    <property type="component" value="Unassembled WGS sequence"/>
</dbReference>
<evidence type="ECO:0000313" key="1">
    <source>
        <dbReference type="EnsemblMetazoa" id="GAUT051475-PA"/>
    </source>
</evidence>
<dbReference type="EnsemblMetazoa" id="GAUT051475-RA">
    <property type="protein sequence ID" value="GAUT051475-PA"/>
    <property type="gene ID" value="GAUT051475"/>
</dbReference>
<reference evidence="1" key="1">
    <citation type="submission" date="2020-05" db="UniProtKB">
        <authorList>
            <consortium name="EnsemblMetazoa"/>
        </authorList>
    </citation>
    <scope>IDENTIFICATION</scope>
    <source>
        <strain evidence="1">TTRI</strain>
    </source>
</reference>
<dbReference type="Gene3D" id="2.60.40.10">
    <property type="entry name" value="Immunoglobulins"/>
    <property type="match status" value="1"/>
</dbReference>
<dbReference type="InterPro" id="IPR013783">
    <property type="entry name" value="Ig-like_fold"/>
</dbReference>
<proteinExistence type="predicted"/>
<dbReference type="AlphaFoldDB" id="A0A1A9VY69"/>
<evidence type="ECO:0000313" key="2">
    <source>
        <dbReference type="Proteomes" id="UP000078200"/>
    </source>
</evidence>
<dbReference type="InterPro" id="IPR036179">
    <property type="entry name" value="Ig-like_dom_sf"/>
</dbReference>
<dbReference type="VEuPathDB" id="VectorBase:GAUT051475"/>
<keyword evidence="2" id="KW-1185">Reference proteome</keyword>
<organism evidence="1 2">
    <name type="scientific">Glossina austeni</name>
    <name type="common">Savannah tsetse fly</name>
    <dbReference type="NCBI Taxonomy" id="7395"/>
    <lineage>
        <taxon>Eukaryota</taxon>
        <taxon>Metazoa</taxon>
        <taxon>Ecdysozoa</taxon>
        <taxon>Arthropoda</taxon>
        <taxon>Hexapoda</taxon>
        <taxon>Insecta</taxon>
        <taxon>Pterygota</taxon>
        <taxon>Neoptera</taxon>
        <taxon>Endopterygota</taxon>
        <taxon>Diptera</taxon>
        <taxon>Brachycera</taxon>
        <taxon>Muscomorpha</taxon>
        <taxon>Hippoboscoidea</taxon>
        <taxon>Glossinidae</taxon>
        <taxon>Glossina</taxon>
    </lineage>
</organism>